<keyword evidence="2" id="KW-1015">Disulfide bond</keyword>
<feature type="domain" description="SMB" evidence="3">
    <location>
        <begin position="192"/>
        <end position="241"/>
    </location>
</feature>
<dbReference type="SUPFAM" id="SSF54001">
    <property type="entry name" value="Cysteine proteinases"/>
    <property type="match status" value="1"/>
</dbReference>
<sequence>MIRLETSRRRSIGLCTAALIGRAIVTNASCHCNYIQGAAKVWRHLEISRNKRRKKIKNLISDVFFYEESNGDLEFDLEHNLTAPATQKSIFRMETPIFYCRFEKSGKFHFKIVRFLSTASLFHPYRSTRDRFALHVYNPICHSSIKDKNRRISWLLPAIAALLLVLLQSRDGLCGRPDYTGLEGPYCSRYFQQHNCCPGRQDECSVPILGTLCYCDDFCRNRSADEDCCPDYYSHCLNEQAFSRPGDLHLGQCYHNGRTYLHGDTLKINCNHCKCSSLNGTSEILCEPSGTSRDRCVMDQEVIDRINILENPGWIARNYSELWGYSLNEAIKRKTGTLNPTLSMCHVHAAPFKRDYDVEDLPEEFDARHKWPGYIAGIRDQGWCAASWAITTADVTSDRFAIASEGAERVELSAQHLLSCNNRYQRACDGGYVDVAWTFVRKFGLTDEECYSWTGESDKCMLQRRRGTLSELNCRARNSQSYELRDEFYKTGPAFRVRTEHDMMHEIMLYGPVQATMRVYQDFFNYESGIYKHSILSEHYANDYHSVRIIGWGEEPSAFNGSPIKFWCRLLQLL</sequence>
<dbReference type="PANTHER" id="PTHR12411">
    <property type="entry name" value="CYSTEINE PROTEASE FAMILY C1-RELATED"/>
    <property type="match status" value="1"/>
</dbReference>
<dbReference type="EMBL" id="CADCXV010000729">
    <property type="protein sequence ID" value="CAB0033998.1"/>
    <property type="molecule type" value="Genomic_DNA"/>
</dbReference>
<name>A0A6H5IA10_9HYME</name>
<evidence type="ECO:0000313" key="5">
    <source>
        <dbReference type="Proteomes" id="UP000479190"/>
    </source>
</evidence>
<dbReference type="GO" id="GO:0006508">
    <property type="term" value="P:proteolysis"/>
    <property type="evidence" value="ECO:0007669"/>
    <property type="project" value="InterPro"/>
</dbReference>
<dbReference type="AlphaFoldDB" id="A0A6H5IA10"/>
<protein>
    <recommendedName>
        <fullName evidence="3">SMB domain-containing protein</fullName>
    </recommendedName>
</protein>
<dbReference type="InterPro" id="IPR038765">
    <property type="entry name" value="Papain-like_cys_pep_sf"/>
</dbReference>
<dbReference type="InterPro" id="IPR000668">
    <property type="entry name" value="Peptidase_C1A_C"/>
</dbReference>
<proteinExistence type="inferred from homology"/>
<dbReference type="Proteomes" id="UP000479190">
    <property type="component" value="Unassembled WGS sequence"/>
</dbReference>
<evidence type="ECO:0000256" key="2">
    <source>
        <dbReference type="ARBA" id="ARBA00023157"/>
    </source>
</evidence>
<evidence type="ECO:0000313" key="4">
    <source>
        <dbReference type="EMBL" id="CAB0033998.1"/>
    </source>
</evidence>
<dbReference type="SMART" id="SM00645">
    <property type="entry name" value="Pept_C1"/>
    <property type="match status" value="1"/>
</dbReference>
<dbReference type="InterPro" id="IPR013128">
    <property type="entry name" value="Peptidase_C1A"/>
</dbReference>
<dbReference type="Gene3D" id="3.90.70.10">
    <property type="entry name" value="Cysteine proteinases"/>
    <property type="match status" value="1"/>
</dbReference>
<dbReference type="InterPro" id="IPR001212">
    <property type="entry name" value="Somatomedin_B_dom"/>
</dbReference>
<accession>A0A6H5IA10</accession>
<gene>
    <name evidence="4" type="ORF">TBRA_LOCUS5896</name>
</gene>
<dbReference type="PROSITE" id="PS50958">
    <property type="entry name" value="SMB_2"/>
    <property type="match status" value="1"/>
</dbReference>
<organism evidence="4 5">
    <name type="scientific">Trichogramma brassicae</name>
    <dbReference type="NCBI Taxonomy" id="86971"/>
    <lineage>
        <taxon>Eukaryota</taxon>
        <taxon>Metazoa</taxon>
        <taxon>Ecdysozoa</taxon>
        <taxon>Arthropoda</taxon>
        <taxon>Hexapoda</taxon>
        <taxon>Insecta</taxon>
        <taxon>Pterygota</taxon>
        <taxon>Neoptera</taxon>
        <taxon>Endopterygota</taxon>
        <taxon>Hymenoptera</taxon>
        <taxon>Apocrita</taxon>
        <taxon>Proctotrupomorpha</taxon>
        <taxon>Chalcidoidea</taxon>
        <taxon>Trichogrammatidae</taxon>
        <taxon>Trichogramma</taxon>
    </lineage>
</organism>
<reference evidence="4 5" key="1">
    <citation type="submission" date="2020-02" db="EMBL/GenBank/DDBJ databases">
        <authorList>
            <person name="Ferguson B K."/>
        </authorList>
    </citation>
    <scope>NUCLEOTIDE SEQUENCE [LARGE SCALE GENOMIC DNA]</scope>
</reference>
<dbReference type="GO" id="GO:0008234">
    <property type="term" value="F:cysteine-type peptidase activity"/>
    <property type="evidence" value="ECO:0007669"/>
    <property type="project" value="InterPro"/>
</dbReference>
<dbReference type="OrthoDB" id="3789175at2759"/>
<keyword evidence="5" id="KW-1185">Reference proteome</keyword>
<dbReference type="Pfam" id="PF00112">
    <property type="entry name" value="Peptidase_C1"/>
    <property type="match status" value="1"/>
</dbReference>
<evidence type="ECO:0000259" key="3">
    <source>
        <dbReference type="PROSITE" id="PS50958"/>
    </source>
</evidence>
<comment type="similarity">
    <text evidence="1">Belongs to the peptidase C1 family.</text>
</comment>
<evidence type="ECO:0000256" key="1">
    <source>
        <dbReference type="ARBA" id="ARBA00008455"/>
    </source>
</evidence>